<dbReference type="PANTHER" id="PTHR42684:SF1">
    <property type="entry name" value="BETA-ALANINE--PYRUVATE AMINOTRANSFERASE"/>
    <property type="match status" value="1"/>
</dbReference>
<reference evidence="7" key="1">
    <citation type="journal article" date="2019" name="Int. J. Syst. Evol. Microbiol.">
        <title>The Global Catalogue of Microorganisms (GCM) 10K type strain sequencing project: providing services to taxonomists for standard genome sequencing and annotation.</title>
        <authorList>
            <consortium name="The Broad Institute Genomics Platform"/>
            <consortium name="The Broad Institute Genome Sequencing Center for Infectious Disease"/>
            <person name="Wu L."/>
            <person name="Ma J."/>
        </authorList>
    </citation>
    <scope>NUCLEOTIDE SEQUENCE [LARGE SCALE GENOMIC DNA]</scope>
    <source>
        <strain evidence="7">NBRC 109341</strain>
    </source>
</reference>
<evidence type="ECO:0000313" key="7">
    <source>
        <dbReference type="Proteomes" id="UP001156903"/>
    </source>
</evidence>
<evidence type="ECO:0000256" key="5">
    <source>
        <dbReference type="RuleBase" id="RU003560"/>
    </source>
</evidence>
<dbReference type="InterPro" id="IPR049704">
    <property type="entry name" value="Aminotrans_3_PPA_site"/>
</dbReference>
<dbReference type="CDD" id="cd00610">
    <property type="entry name" value="OAT_like"/>
    <property type="match status" value="1"/>
</dbReference>
<dbReference type="InterPro" id="IPR015421">
    <property type="entry name" value="PyrdxlP-dep_Trfase_major"/>
</dbReference>
<dbReference type="InterPro" id="IPR015424">
    <property type="entry name" value="PyrdxlP-dep_Trfase"/>
</dbReference>
<accession>A0ABQ6C104</accession>
<evidence type="ECO:0000256" key="4">
    <source>
        <dbReference type="ARBA" id="ARBA00022898"/>
    </source>
</evidence>
<keyword evidence="7" id="KW-1185">Reference proteome</keyword>
<dbReference type="Pfam" id="PF00202">
    <property type="entry name" value="Aminotran_3"/>
    <property type="match status" value="1"/>
</dbReference>
<proteinExistence type="inferred from homology"/>
<comment type="similarity">
    <text evidence="5">Belongs to the class-III pyridoxal-phosphate-dependent aminotransferase family.</text>
</comment>
<comment type="cofactor">
    <cofactor evidence="1">
        <name>pyridoxal 5'-phosphate</name>
        <dbReference type="ChEBI" id="CHEBI:597326"/>
    </cofactor>
</comment>
<comment type="caution">
    <text evidence="6">The sequence shown here is derived from an EMBL/GenBank/DDBJ whole genome shotgun (WGS) entry which is preliminary data.</text>
</comment>
<dbReference type="SUPFAM" id="SSF53383">
    <property type="entry name" value="PLP-dependent transferases"/>
    <property type="match status" value="1"/>
</dbReference>
<keyword evidence="2 6" id="KW-0032">Aminotransferase</keyword>
<keyword evidence="3" id="KW-0808">Transferase</keyword>
<keyword evidence="4 5" id="KW-0663">Pyridoxal phosphate</keyword>
<dbReference type="EMBL" id="BSPB01000008">
    <property type="protein sequence ID" value="GLS14058.1"/>
    <property type="molecule type" value="Genomic_DNA"/>
</dbReference>
<dbReference type="Gene3D" id="3.90.1150.10">
    <property type="entry name" value="Aspartate Aminotransferase, domain 1"/>
    <property type="match status" value="1"/>
</dbReference>
<organism evidence="6 7">
    <name type="scientific">Hydrogenophaga electricum</name>
    <dbReference type="NCBI Taxonomy" id="1230953"/>
    <lineage>
        <taxon>Bacteria</taxon>
        <taxon>Pseudomonadati</taxon>
        <taxon>Pseudomonadota</taxon>
        <taxon>Betaproteobacteria</taxon>
        <taxon>Burkholderiales</taxon>
        <taxon>Comamonadaceae</taxon>
        <taxon>Hydrogenophaga</taxon>
    </lineage>
</organism>
<dbReference type="PANTHER" id="PTHR42684">
    <property type="entry name" value="ADENOSYLMETHIONINE-8-AMINO-7-OXONONANOATE AMINOTRANSFERASE"/>
    <property type="match status" value="1"/>
</dbReference>
<sequence>MDMTDLKATAGLTAAQLDAHWMPFSGNRQFKADPRLITGAEGVHLIDAQGRRILDGLSGLWTCGLGHCRTEISQAIAQQAATLDYSPAFQFGHPAAFQLAEKIVQHMPEGLNHVFYTGSGSESADTALKMARAYWRLKGQASKTRFIGREKGYHGVNFGGISVGGIGGNRKTFGQGVEADHLPHTQPAAGSFVKGMPAEGGEALANRLLDIIALHDASNIAAVIVEPFSGSAGVVIPPVGYLQRLREICTQNNILLIFDEVITGFGRCGAWTGAEAFGVTPDILNFAKQITNGAVPLGGVVATSDIYNTFLAAGGPDYMVEFAHGYTYSAHPLGCAAGLATLELLEREDAPAQVRALAPHFEQAVHSLKGAKHVVDIRNYGLAAGLSIAHAPGEPALRPYQVAMHCWKQGFYVRYGADTIQLAPPFVTTPAQVDALVNAVGEALAATA</sequence>
<dbReference type="PROSITE" id="PS00600">
    <property type="entry name" value="AA_TRANSFER_CLASS_3"/>
    <property type="match status" value="1"/>
</dbReference>
<dbReference type="Proteomes" id="UP001156903">
    <property type="component" value="Unassembled WGS sequence"/>
</dbReference>
<evidence type="ECO:0000256" key="1">
    <source>
        <dbReference type="ARBA" id="ARBA00001933"/>
    </source>
</evidence>
<evidence type="ECO:0000256" key="2">
    <source>
        <dbReference type="ARBA" id="ARBA00022576"/>
    </source>
</evidence>
<dbReference type="Gene3D" id="3.40.640.10">
    <property type="entry name" value="Type I PLP-dependent aspartate aminotransferase-like (Major domain)"/>
    <property type="match status" value="1"/>
</dbReference>
<name>A0ABQ6C104_9BURK</name>
<gene>
    <name evidence="6" type="ORF">GCM10007935_14880</name>
</gene>
<dbReference type="RefSeq" id="WP_284307259.1">
    <property type="nucleotide sequence ID" value="NZ_BSPB01000008.1"/>
</dbReference>
<dbReference type="PIRSF" id="PIRSF000521">
    <property type="entry name" value="Transaminase_4ab_Lys_Orn"/>
    <property type="match status" value="1"/>
</dbReference>
<dbReference type="GO" id="GO:0008483">
    <property type="term" value="F:transaminase activity"/>
    <property type="evidence" value="ECO:0007669"/>
    <property type="project" value="UniProtKB-KW"/>
</dbReference>
<dbReference type="InterPro" id="IPR005814">
    <property type="entry name" value="Aminotrans_3"/>
</dbReference>
<evidence type="ECO:0000313" key="6">
    <source>
        <dbReference type="EMBL" id="GLS14058.1"/>
    </source>
</evidence>
<protein>
    <submittedName>
        <fullName evidence="6">Aspartate aminotransferase family protein</fullName>
    </submittedName>
</protein>
<dbReference type="InterPro" id="IPR015422">
    <property type="entry name" value="PyrdxlP-dep_Trfase_small"/>
</dbReference>
<evidence type="ECO:0000256" key="3">
    <source>
        <dbReference type="ARBA" id="ARBA00022679"/>
    </source>
</evidence>